<evidence type="ECO:0008006" key="2">
    <source>
        <dbReference type="Google" id="ProtNLM"/>
    </source>
</evidence>
<name>A0AB33K5A4_9ACTN</name>
<accession>A0AB33K5A4</accession>
<reference evidence="1" key="1">
    <citation type="submission" date="2024-07" db="EMBL/GenBank/DDBJ databases">
        <title>Complete genome sequences of cellulolytic bacteria, Kitasatospora sp. CMC57 and Streptomyces sp. CMC78, isolated from Japanese agricultural soil.</title>
        <authorList>
            <person name="Hashimoto T."/>
            <person name="Ito M."/>
            <person name="Iwamoto M."/>
            <person name="Fukahori D."/>
            <person name="Shoda T."/>
            <person name="Sakoda M."/>
            <person name="Morohoshi T."/>
            <person name="Mitsuboshi M."/>
            <person name="Nishizawa T."/>
        </authorList>
    </citation>
    <scope>NUCLEOTIDE SEQUENCE</scope>
    <source>
        <strain evidence="1">CMC57</strain>
    </source>
</reference>
<proteinExistence type="predicted"/>
<dbReference type="EMBL" id="AP035881">
    <property type="protein sequence ID" value="BFP49981.1"/>
    <property type="molecule type" value="Genomic_DNA"/>
</dbReference>
<organism evidence="1">
    <name type="scientific">Kitasatospora sp. CMC57</name>
    <dbReference type="NCBI Taxonomy" id="3231513"/>
    <lineage>
        <taxon>Bacteria</taxon>
        <taxon>Bacillati</taxon>
        <taxon>Actinomycetota</taxon>
        <taxon>Actinomycetes</taxon>
        <taxon>Kitasatosporales</taxon>
        <taxon>Streptomycetaceae</taxon>
        <taxon>Kitasatospora</taxon>
    </lineage>
</organism>
<sequence>MALSRGLAQYQSRQESLPGLGQVELARVVVDHPGDHEPCRPVVYRAGGFPQQVELLARQDAQLLKRPRSVCEGFHQFTDEAGVMVQKLDEKPRVVSSMPCKSCRGRQ</sequence>
<gene>
    <name evidence="1" type="ORF">KCMC57_63490</name>
</gene>
<evidence type="ECO:0000313" key="1">
    <source>
        <dbReference type="EMBL" id="BFP49981.1"/>
    </source>
</evidence>
<dbReference type="AlphaFoldDB" id="A0AB33K5A4"/>
<protein>
    <recommendedName>
        <fullName evidence="2">Transposase</fullName>
    </recommendedName>
</protein>